<evidence type="ECO:0000256" key="1">
    <source>
        <dbReference type="ARBA" id="ARBA00023015"/>
    </source>
</evidence>
<organism evidence="5 6">
    <name type="scientific">Pedobacter nutrimenti</name>
    <dbReference type="NCBI Taxonomy" id="1241337"/>
    <lineage>
        <taxon>Bacteria</taxon>
        <taxon>Pseudomonadati</taxon>
        <taxon>Bacteroidota</taxon>
        <taxon>Sphingobacteriia</taxon>
        <taxon>Sphingobacteriales</taxon>
        <taxon>Sphingobacteriaceae</taxon>
        <taxon>Pedobacter</taxon>
    </lineage>
</organism>
<name>A0A318UDC4_9SPHI</name>
<dbReference type="GO" id="GO:0043565">
    <property type="term" value="F:sequence-specific DNA binding"/>
    <property type="evidence" value="ECO:0007669"/>
    <property type="project" value="InterPro"/>
</dbReference>
<dbReference type="PANTHER" id="PTHR46796:SF13">
    <property type="entry name" value="HTH-TYPE TRANSCRIPTIONAL ACTIVATOR RHAS"/>
    <property type="match status" value="1"/>
</dbReference>
<sequence length="270" mass="31181">MKTITDPINFYKPVQPLNKKAHGVQYVEFLPDGKLRTFIHCYWQLSTTRPLADPFNYQVVADGCIDIYFNLGLPEENLITGFCTGFTEFPLYHSFNYIGIRFLPGMFPLVFNINALELSGRTEELNAVLPDLSDFIKNSFDLSQKRSEIGLTLDRFFLTKFLSIDKDPDPRIFRAINYIQKTAGLLNIEKDLNTGISSRQLRRLFEFYIGDTAKAFSQIIRFQRVLKAKPSLQSLKENKLFLDAGYYDQAHFIKEFKKLYGCTPGKVFES</sequence>
<dbReference type="PANTHER" id="PTHR46796">
    <property type="entry name" value="HTH-TYPE TRANSCRIPTIONAL ACTIVATOR RHAS-RELATED"/>
    <property type="match status" value="1"/>
</dbReference>
<dbReference type="InterPro" id="IPR018060">
    <property type="entry name" value="HTH_AraC"/>
</dbReference>
<dbReference type="AlphaFoldDB" id="A0A318UDC4"/>
<dbReference type="RefSeq" id="WP_245943674.1">
    <property type="nucleotide sequence ID" value="NZ_QKLU01000005.1"/>
</dbReference>
<evidence type="ECO:0000259" key="4">
    <source>
        <dbReference type="PROSITE" id="PS01124"/>
    </source>
</evidence>
<reference evidence="5 6" key="1">
    <citation type="submission" date="2018-06" db="EMBL/GenBank/DDBJ databases">
        <title>Genomic Encyclopedia of Archaeal and Bacterial Type Strains, Phase II (KMG-II): from individual species to whole genera.</title>
        <authorList>
            <person name="Goeker M."/>
        </authorList>
    </citation>
    <scope>NUCLEOTIDE SEQUENCE [LARGE SCALE GENOMIC DNA]</scope>
    <source>
        <strain evidence="5 6">DSM 27372</strain>
    </source>
</reference>
<evidence type="ECO:0000313" key="6">
    <source>
        <dbReference type="Proteomes" id="UP000248198"/>
    </source>
</evidence>
<dbReference type="EMBL" id="QKLU01000005">
    <property type="protein sequence ID" value="PYF72649.1"/>
    <property type="molecule type" value="Genomic_DNA"/>
</dbReference>
<keyword evidence="1" id="KW-0805">Transcription regulation</keyword>
<evidence type="ECO:0000256" key="3">
    <source>
        <dbReference type="ARBA" id="ARBA00023163"/>
    </source>
</evidence>
<dbReference type="GO" id="GO:0003700">
    <property type="term" value="F:DNA-binding transcription factor activity"/>
    <property type="evidence" value="ECO:0007669"/>
    <property type="project" value="InterPro"/>
</dbReference>
<dbReference type="Gene3D" id="1.10.10.60">
    <property type="entry name" value="Homeodomain-like"/>
    <property type="match status" value="1"/>
</dbReference>
<protein>
    <submittedName>
        <fullName evidence="5">Helix-turn-helix protein</fullName>
    </submittedName>
</protein>
<accession>A0A318UDC4</accession>
<keyword evidence="6" id="KW-1185">Reference proteome</keyword>
<dbReference type="Pfam" id="PF12833">
    <property type="entry name" value="HTH_18"/>
    <property type="match status" value="1"/>
</dbReference>
<comment type="caution">
    <text evidence="5">The sequence shown here is derived from an EMBL/GenBank/DDBJ whole genome shotgun (WGS) entry which is preliminary data.</text>
</comment>
<keyword evidence="2" id="KW-0238">DNA-binding</keyword>
<evidence type="ECO:0000313" key="5">
    <source>
        <dbReference type="EMBL" id="PYF72649.1"/>
    </source>
</evidence>
<dbReference type="Pfam" id="PF20240">
    <property type="entry name" value="DUF6597"/>
    <property type="match status" value="1"/>
</dbReference>
<dbReference type="InterPro" id="IPR050204">
    <property type="entry name" value="AraC_XylS_family_regulators"/>
</dbReference>
<proteinExistence type="predicted"/>
<evidence type="ECO:0000256" key="2">
    <source>
        <dbReference type="ARBA" id="ARBA00023125"/>
    </source>
</evidence>
<dbReference type="SMART" id="SM00342">
    <property type="entry name" value="HTH_ARAC"/>
    <property type="match status" value="1"/>
</dbReference>
<gene>
    <name evidence="5" type="ORF">B0O44_10514</name>
</gene>
<dbReference type="Proteomes" id="UP000248198">
    <property type="component" value="Unassembled WGS sequence"/>
</dbReference>
<dbReference type="PROSITE" id="PS01124">
    <property type="entry name" value="HTH_ARAC_FAMILY_2"/>
    <property type="match status" value="1"/>
</dbReference>
<keyword evidence="3" id="KW-0804">Transcription</keyword>
<dbReference type="InterPro" id="IPR046532">
    <property type="entry name" value="DUF6597"/>
</dbReference>
<feature type="domain" description="HTH araC/xylS-type" evidence="4">
    <location>
        <begin position="195"/>
        <end position="270"/>
    </location>
</feature>